<sequence>MLRVVPTTSPHRSESSDEQEESVAVAVGVDVLLSRTEEKDKEPLREIEDEFLWLLLLAAVAECVTTCYIPGYTLRKWELNVFGTLLNWIGSLLDGFSYGYEDSWNHPEKSGTKTYTWTFHDSACDKKRDAVDRVFTSYSFMVDHAGDLSSRSFAAGPLYVCASIGGGCGFFYLGKQVAATAWMHTTIVGVCQVVGAIKIFSSLATWLAFFVGLTTLRAVLGPHGFVRYVKLETDLWI</sequence>
<gene>
    <name evidence="1" type="ORF">PsorP6_004603</name>
</gene>
<protein>
    <submittedName>
        <fullName evidence="1">Uncharacterized protein</fullName>
    </submittedName>
</protein>
<evidence type="ECO:0000313" key="2">
    <source>
        <dbReference type="Proteomes" id="UP001163321"/>
    </source>
</evidence>
<proteinExistence type="predicted"/>
<reference evidence="1 2" key="1">
    <citation type="journal article" date="2022" name="bioRxiv">
        <title>The genome of the oomycete Peronosclerospora sorghi, a cosmopolitan pathogen of maize and sorghum, is inflated with dispersed pseudogenes.</title>
        <authorList>
            <person name="Fletcher K."/>
            <person name="Martin F."/>
            <person name="Isakeit T."/>
            <person name="Cavanaugh K."/>
            <person name="Magill C."/>
            <person name="Michelmore R."/>
        </authorList>
    </citation>
    <scope>NUCLEOTIDE SEQUENCE [LARGE SCALE GENOMIC DNA]</scope>
    <source>
        <strain evidence="1">P6</strain>
    </source>
</reference>
<dbReference type="EMBL" id="CM047587">
    <property type="protein sequence ID" value="KAI9907745.1"/>
    <property type="molecule type" value="Genomic_DNA"/>
</dbReference>
<organism evidence="1 2">
    <name type="scientific">Peronosclerospora sorghi</name>
    <dbReference type="NCBI Taxonomy" id="230839"/>
    <lineage>
        <taxon>Eukaryota</taxon>
        <taxon>Sar</taxon>
        <taxon>Stramenopiles</taxon>
        <taxon>Oomycota</taxon>
        <taxon>Peronosporomycetes</taxon>
        <taxon>Peronosporales</taxon>
        <taxon>Peronosporaceae</taxon>
        <taxon>Peronosclerospora</taxon>
    </lineage>
</organism>
<accession>A0ACC0VP58</accession>
<evidence type="ECO:0000313" key="1">
    <source>
        <dbReference type="EMBL" id="KAI9907745.1"/>
    </source>
</evidence>
<dbReference type="Proteomes" id="UP001163321">
    <property type="component" value="Chromosome 8"/>
</dbReference>
<keyword evidence="2" id="KW-1185">Reference proteome</keyword>
<comment type="caution">
    <text evidence="1">The sequence shown here is derived from an EMBL/GenBank/DDBJ whole genome shotgun (WGS) entry which is preliminary data.</text>
</comment>
<name>A0ACC0VP58_9STRA</name>